<evidence type="ECO:0000313" key="4">
    <source>
        <dbReference type="Proteomes" id="UP000532147"/>
    </source>
</evidence>
<evidence type="ECO:0000313" key="2">
    <source>
        <dbReference type="EMBL" id="NNH37985.1"/>
    </source>
</evidence>
<feature type="domain" description="Bacterial mobilisation" evidence="1">
    <location>
        <begin position="74"/>
        <end position="91"/>
    </location>
</feature>
<organism evidence="3 5">
    <name type="scientific">Acinetobacter terrae</name>
    <dbReference type="NCBI Taxonomy" id="2731247"/>
    <lineage>
        <taxon>Bacteria</taxon>
        <taxon>Pseudomonadati</taxon>
        <taxon>Pseudomonadota</taxon>
        <taxon>Gammaproteobacteria</taxon>
        <taxon>Moraxellales</taxon>
        <taxon>Moraxellaceae</taxon>
        <taxon>Acinetobacter</taxon>
        <taxon>Acinetobacter Taxon 24</taxon>
    </lineage>
</organism>
<protein>
    <submittedName>
        <fullName evidence="3">Plasmid mobilization relaxosome protein MobC</fullName>
    </submittedName>
</protein>
<comment type="caution">
    <text evidence="3">The sequence shown here is derived from an EMBL/GenBank/DDBJ whole genome shotgun (WGS) entry which is preliminary data.</text>
</comment>
<reference evidence="4 5" key="1">
    <citation type="submission" date="2020-04" db="EMBL/GenBank/DDBJ databases">
        <title>Acinetobacter Taxon 24.</title>
        <authorList>
            <person name="Nemec A."/>
            <person name="Radolfova-Krizova L."/>
            <person name="Higgins P.G."/>
            <person name="Spanelova P."/>
        </authorList>
    </citation>
    <scope>NUCLEOTIDE SEQUENCE [LARGE SCALE GENOMIC DNA]</scope>
    <source>
        <strain evidence="2 4">ANC 4280</strain>
        <strain evidence="3 5">ANC 5380</strain>
    </source>
</reference>
<evidence type="ECO:0000313" key="3">
    <source>
        <dbReference type="EMBL" id="NNH78938.1"/>
    </source>
</evidence>
<evidence type="ECO:0000313" key="5">
    <source>
        <dbReference type="Proteomes" id="UP000569202"/>
    </source>
</evidence>
<gene>
    <name evidence="3" type="primary">mobC</name>
    <name evidence="2" type="ORF">HLH11_04805</name>
    <name evidence="3" type="ORF">HLH17_15045</name>
</gene>
<dbReference type="Proteomes" id="UP000569202">
    <property type="component" value="Unassembled WGS sequence"/>
</dbReference>
<dbReference type="Pfam" id="PF05713">
    <property type="entry name" value="MobC"/>
    <property type="match status" value="1"/>
</dbReference>
<name>A0A7Y2RHQ5_9GAMM</name>
<dbReference type="InterPro" id="IPR008687">
    <property type="entry name" value="MobC"/>
</dbReference>
<dbReference type="Proteomes" id="UP000532147">
    <property type="component" value="Unassembled WGS sequence"/>
</dbReference>
<dbReference type="EMBL" id="JABERH010000013">
    <property type="protein sequence ID" value="NNH37985.1"/>
    <property type="molecule type" value="Genomic_DNA"/>
</dbReference>
<evidence type="ECO:0000259" key="1">
    <source>
        <dbReference type="Pfam" id="PF05713"/>
    </source>
</evidence>
<sequence length="127" mass="15009">MTETERPEIQFEKKRQRRTRVVKVSLSEDEYCLLDEQNPFKPLAKLFRESALKMVKQQEFKMQHFSKIDREFLLELSRIGSNLNQVSKAINIDLARREPFDSVKLLHLLIGIDETVKSLKESVRDDC</sequence>
<dbReference type="RefSeq" id="WP_171534029.1">
    <property type="nucleotide sequence ID" value="NZ_JABERH010000013.1"/>
</dbReference>
<proteinExistence type="predicted"/>
<dbReference type="EMBL" id="JABERL010000060">
    <property type="protein sequence ID" value="NNH78938.1"/>
    <property type="molecule type" value="Genomic_DNA"/>
</dbReference>
<accession>A0A7Y2RHQ5</accession>
<dbReference type="AlphaFoldDB" id="A0A7Y2RHQ5"/>